<evidence type="ECO:0000256" key="1">
    <source>
        <dbReference type="SAM" id="Phobius"/>
    </source>
</evidence>
<proteinExistence type="predicted"/>
<gene>
    <name evidence="2" type="ORF">UFOVP23_6</name>
</gene>
<protein>
    <submittedName>
        <fullName evidence="2">Uncharacterized protein</fullName>
    </submittedName>
</protein>
<feature type="transmembrane region" description="Helical" evidence="1">
    <location>
        <begin position="6"/>
        <end position="27"/>
    </location>
</feature>
<dbReference type="EMBL" id="LR797815">
    <property type="protein sequence ID" value="CAB4240743.1"/>
    <property type="molecule type" value="Genomic_DNA"/>
</dbReference>
<reference evidence="2" key="1">
    <citation type="submission" date="2020-05" db="EMBL/GenBank/DDBJ databases">
        <authorList>
            <person name="Chiriac C."/>
            <person name="Salcher M."/>
            <person name="Ghai R."/>
            <person name="Kavagutti S V."/>
        </authorList>
    </citation>
    <scope>NUCLEOTIDE SEQUENCE</scope>
</reference>
<dbReference type="PROSITE" id="PS51257">
    <property type="entry name" value="PROKAR_LIPOPROTEIN"/>
    <property type="match status" value="1"/>
</dbReference>
<organism evidence="2">
    <name type="scientific">uncultured Caudovirales phage</name>
    <dbReference type="NCBI Taxonomy" id="2100421"/>
    <lineage>
        <taxon>Viruses</taxon>
        <taxon>Duplodnaviria</taxon>
        <taxon>Heunggongvirae</taxon>
        <taxon>Uroviricota</taxon>
        <taxon>Caudoviricetes</taxon>
        <taxon>Peduoviridae</taxon>
        <taxon>Maltschvirus</taxon>
        <taxon>Maltschvirus maltsch</taxon>
    </lineage>
</organism>
<sequence length="53" mass="6078">MKNIPVYFLLIMFSCVITLTLVGYEIFKQQAENAKTIASYKCTCFDDTEMDDA</sequence>
<name>A0A6J5TA66_9CAUD</name>
<evidence type="ECO:0000313" key="2">
    <source>
        <dbReference type="EMBL" id="CAB4240743.1"/>
    </source>
</evidence>
<keyword evidence="1" id="KW-1133">Transmembrane helix</keyword>
<keyword evidence="1" id="KW-0812">Transmembrane</keyword>
<keyword evidence="1" id="KW-0472">Membrane</keyword>
<accession>A0A6J5TA66</accession>